<feature type="domain" description="HTH araC/xylS-type" evidence="4">
    <location>
        <begin position="195"/>
        <end position="293"/>
    </location>
</feature>
<dbReference type="Gene3D" id="1.10.10.60">
    <property type="entry name" value="Homeodomain-like"/>
    <property type="match status" value="1"/>
</dbReference>
<dbReference type="PROSITE" id="PS01124">
    <property type="entry name" value="HTH_ARAC_FAMILY_2"/>
    <property type="match status" value="1"/>
</dbReference>
<keyword evidence="2" id="KW-0238">DNA-binding</keyword>
<dbReference type="InterPro" id="IPR018060">
    <property type="entry name" value="HTH_AraC"/>
</dbReference>
<protein>
    <submittedName>
        <fullName evidence="5">Helix-turn-helix domain-containing protein</fullName>
    </submittedName>
</protein>
<dbReference type="SUPFAM" id="SSF51215">
    <property type="entry name" value="Regulatory protein AraC"/>
    <property type="match status" value="1"/>
</dbReference>
<reference evidence="5 6" key="1">
    <citation type="submission" date="2021-05" db="EMBL/GenBank/DDBJ databases">
        <title>A Polyphasic approach of four new species of the genus Ohtaekwangia: Ohtaekwangia histidinii sp. nov., Ohtaekwangia cretensis sp. nov., Ohtaekwangia indiensis sp. nov., Ohtaekwangia reichenbachii sp. nov. from diverse environment.</title>
        <authorList>
            <person name="Octaviana S."/>
        </authorList>
    </citation>
    <scope>NUCLEOTIDE SEQUENCE [LARGE SCALE GENOMIC DNA]</scope>
    <source>
        <strain evidence="5 6">PWU5</strain>
    </source>
</reference>
<keyword evidence="6" id="KW-1185">Reference proteome</keyword>
<dbReference type="RefSeq" id="WP_254086065.1">
    <property type="nucleotide sequence ID" value="NZ_JAHESE010000023.1"/>
</dbReference>
<dbReference type="PANTHER" id="PTHR43280:SF32">
    <property type="entry name" value="TRANSCRIPTIONAL REGULATORY PROTEIN"/>
    <property type="match status" value="1"/>
</dbReference>
<keyword evidence="1" id="KW-0805">Transcription regulation</keyword>
<dbReference type="PANTHER" id="PTHR43280">
    <property type="entry name" value="ARAC-FAMILY TRANSCRIPTIONAL REGULATOR"/>
    <property type="match status" value="1"/>
</dbReference>
<dbReference type="SUPFAM" id="SSF46689">
    <property type="entry name" value="Homeodomain-like"/>
    <property type="match status" value="1"/>
</dbReference>
<dbReference type="InterPro" id="IPR020449">
    <property type="entry name" value="Tscrpt_reg_AraC-type_HTH"/>
</dbReference>
<evidence type="ECO:0000313" key="5">
    <source>
        <dbReference type="EMBL" id="MBT1710492.1"/>
    </source>
</evidence>
<dbReference type="PRINTS" id="PR00032">
    <property type="entry name" value="HTHARAC"/>
</dbReference>
<dbReference type="Proteomes" id="UP001319080">
    <property type="component" value="Unassembled WGS sequence"/>
</dbReference>
<dbReference type="Pfam" id="PF02311">
    <property type="entry name" value="AraC_binding"/>
    <property type="match status" value="1"/>
</dbReference>
<dbReference type="InterPro" id="IPR037923">
    <property type="entry name" value="HTH-like"/>
</dbReference>
<proteinExistence type="predicted"/>
<dbReference type="GO" id="GO:0003700">
    <property type="term" value="F:DNA-binding transcription factor activity"/>
    <property type="evidence" value="ECO:0007669"/>
    <property type="project" value="InterPro"/>
</dbReference>
<comment type="caution">
    <text evidence="5">The sequence shown here is derived from an EMBL/GenBank/DDBJ whole genome shotgun (WGS) entry which is preliminary data.</text>
</comment>
<evidence type="ECO:0000256" key="2">
    <source>
        <dbReference type="ARBA" id="ARBA00023125"/>
    </source>
</evidence>
<dbReference type="InterPro" id="IPR003313">
    <property type="entry name" value="AraC-bd"/>
</dbReference>
<evidence type="ECO:0000313" key="6">
    <source>
        <dbReference type="Proteomes" id="UP001319080"/>
    </source>
</evidence>
<evidence type="ECO:0000256" key="1">
    <source>
        <dbReference type="ARBA" id="ARBA00023015"/>
    </source>
</evidence>
<dbReference type="Pfam" id="PF12833">
    <property type="entry name" value="HTH_18"/>
    <property type="match status" value="1"/>
</dbReference>
<dbReference type="GO" id="GO:0043565">
    <property type="term" value="F:sequence-specific DNA binding"/>
    <property type="evidence" value="ECO:0007669"/>
    <property type="project" value="InterPro"/>
</dbReference>
<gene>
    <name evidence="5" type="ORF">KK062_19770</name>
</gene>
<dbReference type="AlphaFoldDB" id="A0AAP2E2I5"/>
<keyword evidence="3" id="KW-0804">Transcription</keyword>
<dbReference type="SMART" id="SM00342">
    <property type="entry name" value="HTH_ARAC"/>
    <property type="match status" value="1"/>
</dbReference>
<evidence type="ECO:0000259" key="4">
    <source>
        <dbReference type="PROSITE" id="PS01124"/>
    </source>
</evidence>
<name>A0AAP2E2I5_9BACT</name>
<sequence length="298" mass="34552">MKRTAALNDTPLYCLDAFGERAEQSLFYIETLKEHLQKHPFVSKSHRHDFYLGLYVSRGIGTHTIDFVDYPVKSNSFYLMTPGQVHAWNLSPETDGYFFFFVPAFYQMGQQESDLTAFPFFQSFHPSPYIQLPGCDSVIDLIIQEMLKEYKTPAQARPDLPLLRSYLEVVLRKLARERDVSVGGDSTPNATHKLRKLEELINHHYRELKQPHEYAELMNLSASYLNNVCKAVVGKTLSDLIHARIILEAKRFFSYADLTISQVAVRLNFADPSYFIRFFKKHTGLTPEQFREQINRPL</sequence>
<accession>A0AAP2E2I5</accession>
<dbReference type="InterPro" id="IPR009057">
    <property type="entry name" value="Homeodomain-like_sf"/>
</dbReference>
<dbReference type="EMBL" id="JAHESE010000023">
    <property type="protein sequence ID" value="MBT1710492.1"/>
    <property type="molecule type" value="Genomic_DNA"/>
</dbReference>
<organism evidence="5 6">
    <name type="scientific">Dawidia cretensis</name>
    <dbReference type="NCBI Taxonomy" id="2782350"/>
    <lineage>
        <taxon>Bacteria</taxon>
        <taxon>Pseudomonadati</taxon>
        <taxon>Bacteroidota</taxon>
        <taxon>Cytophagia</taxon>
        <taxon>Cytophagales</taxon>
        <taxon>Chryseotaleaceae</taxon>
        <taxon>Dawidia</taxon>
    </lineage>
</organism>
<evidence type="ECO:0000256" key="3">
    <source>
        <dbReference type="ARBA" id="ARBA00023163"/>
    </source>
</evidence>